<evidence type="ECO:0000256" key="1">
    <source>
        <dbReference type="SAM" id="MobiDB-lite"/>
    </source>
</evidence>
<dbReference type="Pfam" id="PF13006">
    <property type="entry name" value="Nterm_IS4"/>
    <property type="match status" value="1"/>
</dbReference>
<dbReference type="PANTHER" id="PTHR37529:SF1">
    <property type="entry name" value="TRANSPOSASE INSG FOR INSERTION SEQUENCE ELEMENT IS4-RELATED"/>
    <property type="match status" value="1"/>
</dbReference>
<evidence type="ECO:0000313" key="4">
    <source>
        <dbReference type="EMBL" id="AVF33734.1"/>
    </source>
</evidence>
<feature type="domain" description="Transposase IS4-like" evidence="2">
    <location>
        <begin position="131"/>
        <end position="352"/>
    </location>
</feature>
<feature type="domain" description="Transposase IS4 N-terminal" evidence="3">
    <location>
        <begin position="18"/>
        <end position="111"/>
    </location>
</feature>
<dbReference type="AlphaFoldDB" id="A0A2L1ULD1"/>
<dbReference type="OrthoDB" id="9796012at2"/>
<dbReference type="NCBIfam" id="NF033592">
    <property type="entry name" value="transpos_IS4_1"/>
    <property type="match status" value="1"/>
</dbReference>
<dbReference type="EMBL" id="CP019062">
    <property type="protein sequence ID" value="AVF33734.1"/>
    <property type="molecule type" value="Genomic_DNA"/>
</dbReference>
<proteinExistence type="predicted"/>
<dbReference type="Pfam" id="PF01609">
    <property type="entry name" value="DDE_Tnp_1"/>
    <property type="match status" value="1"/>
</dbReference>
<evidence type="ECO:0000259" key="3">
    <source>
        <dbReference type="Pfam" id="PF13006"/>
    </source>
</evidence>
<accession>A0A2L1ULD1</accession>
<dbReference type="GO" id="GO:0004803">
    <property type="term" value="F:transposase activity"/>
    <property type="evidence" value="ECO:0007669"/>
    <property type="project" value="InterPro"/>
</dbReference>
<feature type="region of interest" description="Disordered" evidence="1">
    <location>
        <begin position="414"/>
        <end position="440"/>
    </location>
</feature>
<dbReference type="InterPro" id="IPR012337">
    <property type="entry name" value="RNaseH-like_sf"/>
</dbReference>
<name>A0A2L1ULD1_9GAMM</name>
<dbReference type="SUPFAM" id="SSF53098">
    <property type="entry name" value="Ribonuclease H-like"/>
    <property type="match status" value="1"/>
</dbReference>
<dbReference type="InterPro" id="IPR002559">
    <property type="entry name" value="Transposase_11"/>
</dbReference>
<dbReference type="Proteomes" id="UP000239197">
    <property type="component" value="Chromosome"/>
</dbReference>
<dbReference type="InterPro" id="IPR047952">
    <property type="entry name" value="Transpos_IS4"/>
</dbReference>
<protein>
    <submittedName>
        <fullName evidence="4">Mobile element protein</fullName>
    </submittedName>
</protein>
<keyword evidence="5" id="KW-1185">Reference proteome</keyword>
<evidence type="ECO:0000259" key="2">
    <source>
        <dbReference type="Pfam" id="PF01609"/>
    </source>
</evidence>
<dbReference type="GO" id="GO:0003677">
    <property type="term" value="F:DNA binding"/>
    <property type="evidence" value="ECO:0007669"/>
    <property type="project" value="InterPro"/>
</dbReference>
<reference evidence="5" key="1">
    <citation type="submission" date="2017-01" db="EMBL/GenBank/DDBJ databases">
        <title>Genome sequence of Rouxiella sp. ERMR1:05.</title>
        <authorList>
            <person name="Kumar R."/>
            <person name="Singh D."/>
            <person name="Kumar S."/>
        </authorList>
    </citation>
    <scope>NUCLEOTIDE SEQUENCE [LARGE SCALE GENOMIC DNA]</scope>
    <source>
        <strain evidence="5">ERMR1:05</strain>
    </source>
</reference>
<organism evidence="4 5">
    <name type="scientific">Rahnella sikkimica</name>
    <dbReference type="NCBI Taxonomy" id="1805933"/>
    <lineage>
        <taxon>Bacteria</taxon>
        <taxon>Pseudomonadati</taxon>
        <taxon>Pseudomonadota</taxon>
        <taxon>Gammaproteobacteria</taxon>
        <taxon>Enterobacterales</taxon>
        <taxon>Yersiniaceae</taxon>
        <taxon>Rahnella</taxon>
    </lineage>
</organism>
<sequence length="440" mass="50638">MSLLSEQLQVAAAFNYPESIDSFQKNIPLEWIEQALSQTGRATVRRRRFPAEQVVWLVLGIALMRNRSISDVCDKLDLAFPDSHGNFSPMATSSLVKARQRLGFEPLRHLFYSTSEQWDKEDTEKFVCGLKVFSVDGTQFRAPDTPENKSFGFASGSNSFPSVLLVALMSARSHLITDVAFGPVKNSEIYYAQQLVSSVQENSLTLFDRAYFSAELLLSWEGAGANTHWLTPVKSKMRHKVIEQYSEYDQLIEMPVSPQARKQFPHLPHTWLARKALIIKPSGEIKEFITSMKDPEKYPFEDIIQVYWERWEIEQGYSELKCSQLGNTNILRSQKPAGIYQEIWGILISYNLVRLEMRRMADDFNVHPLRISFINALRLIQEEFLWCSGRTPGTIPRKLRDLRESGKRLILPEKRKRPAYPREVLARPAKYPTKKKAARS</sequence>
<dbReference type="RefSeq" id="WP_104921301.1">
    <property type="nucleotide sequence ID" value="NZ_CP019062.1"/>
</dbReference>
<dbReference type="KEGG" id="rox:BV494_01800"/>
<dbReference type="GO" id="GO:0006313">
    <property type="term" value="P:DNA transposition"/>
    <property type="evidence" value="ECO:0007669"/>
    <property type="project" value="InterPro"/>
</dbReference>
<dbReference type="InterPro" id="IPR024473">
    <property type="entry name" value="Transposases_IS4_N"/>
</dbReference>
<gene>
    <name evidence="4" type="ORF">BV494_01800</name>
</gene>
<dbReference type="PANTHER" id="PTHR37529">
    <property type="entry name" value="TRANSPOSASE INSG FOR INSERTION SEQUENCE ELEMENT IS4-RELATED"/>
    <property type="match status" value="1"/>
</dbReference>
<evidence type="ECO:0000313" key="5">
    <source>
        <dbReference type="Proteomes" id="UP000239197"/>
    </source>
</evidence>